<keyword evidence="4 11" id="KW-0547">Nucleotide-binding</keyword>
<dbReference type="Gene3D" id="3.40.1440.60">
    <property type="entry name" value="PriA, 3(prime) DNA-binding domain"/>
    <property type="match status" value="1"/>
</dbReference>
<keyword evidence="5 11" id="KW-0378">Hydrolase</keyword>
<dbReference type="PANTHER" id="PTHR30580">
    <property type="entry name" value="PRIMOSOMAL PROTEIN N"/>
    <property type="match status" value="1"/>
</dbReference>
<feature type="binding site" evidence="11">
    <location>
        <position position="482"/>
    </location>
    <ligand>
        <name>Zn(2+)</name>
        <dbReference type="ChEBI" id="CHEBI:29105"/>
        <label>2</label>
    </ligand>
</feature>
<organism evidence="13 14">
    <name type="scientific">Pendulispora albinea</name>
    <dbReference type="NCBI Taxonomy" id="2741071"/>
    <lineage>
        <taxon>Bacteria</taxon>
        <taxon>Pseudomonadati</taxon>
        <taxon>Myxococcota</taxon>
        <taxon>Myxococcia</taxon>
        <taxon>Myxococcales</taxon>
        <taxon>Sorangiineae</taxon>
        <taxon>Pendulisporaceae</taxon>
        <taxon>Pendulispora</taxon>
    </lineage>
</organism>
<evidence type="ECO:0000256" key="10">
    <source>
        <dbReference type="ARBA" id="ARBA00023235"/>
    </source>
</evidence>
<evidence type="ECO:0000256" key="8">
    <source>
        <dbReference type="ARBA" id="ARBA00022840"/>
    </source>
</evidence>
<dbReference type="RefSeq" id="WP_394823751.1">
    <property type="nucleotide sequence ID" value="NZ_CP089984.1"/>
</dbReference>
<evidence type="ECO:0000256" key="5">
    <source>
        <dbReference type="ARBA" id="ARBA00022801"/>
    </source>
</evidence>
<evidence type="ECO:0000256" key="9">
    <source>
        <dbReference type="ARBA" id="ARBA00023125"/>
    </source>
</evidence>
<dbReference type="InterPro" id="IPR041222">
    <property type="entry name" value="PriA_3primeBD"/>
</dbReference>
<dbReference type="CDD" id="cd17929">
    <property type="entry name" value="DEXHc_priA"/>
    <property type="match status" value="1"/>
</dbReference>
<evidence type="ECO:0000313" key="13">
    <source>
        <dbReference type="EMBL" id="WXB14134.1"/>
    </source>
</evidence>
<feature type="binding site" evidence="11">
    <location>
        <position position="466"/>
    </location>
    <ligand>
        <name>Zn(2+)</name>
        <dbReference type="ChEBI" id="CHEBI:29105"/>
        <label>2</label>
    </ligand>
</feature>
<keyword evidence="8 11" id="KW-0067">ATP-binding</keyword>
<evidence type="ECO:0000259" key="12">
    <source>
        <dbReference type="PROSITE" id="PS51192"/>
    </source>
</evidence>
<dbReference type="InterPro" id="IPR040498">
    <property type="entry name" value="PriA_CRR"/>
</dbReference>
<dbReference type="Gene3D" id="3.40.50.300">
    <property type="entry name" value="P-loop containing nucleotide triphosphate hydrolases"/>
    <property type="match status" value="2"/>
</dbReference>
<keyword evidence="10 11" id="KW-0413">Isomerase</keyword>
<feature type="domain" description="Helicase ATP-binding" evidence="12">
    <location>
        <begin position="225"/>
        <end position="391"/>
    </location>
</feature>
<protein>
    <recommendedName>
        <fullName evidence="11">Replication restart protein PriA</fullName>
    </recommendedName>
    <alternativeName>
        <fullName evidence="11">ATP-dependent DNA helicase PriA</fullName>
        <ecNumber evidence="11">5.6.2.4</ecNumber>
    </alternativeName>
    <alternativeName>
        <fullName evidence="11">DNA 3'-5' helicase PriA</fullName>
    </alternativeName>
</protein>
<dbReference type="Pfam" id="PF00270">
    <property type="entry name" value="DEAD"/>
    <property type="match status" value="1"/>
</dbReference>
<keyword evidence="7 11" id="KW-0862">Zinc</keyword>
<feature type="binding site" evidence="11">
    <location>
        <position position="498"/>
    </location>
    <ligand>
        <name>Zn(2+)</name>
        <dbReference type="ChEBI" id="CHEBI:29105"/>
        <label>1</label>
    </ligand>
</feature>
<evidence type="ECO:0000256" key="6">
    <source>
        <dbReference type="ARBA" id="ARBA00022806"/>
    </source>
</evidence>
<dbReference type="Proteomes" id="UP001370348">
    <property type="component" value="Chromosome"/>
</dbReference>
<dbReference type="HAMAP" id="MF_00983">
    <property type="entry name" value="PriA"/>
    <property type="match status" value="1"/>
</dbReference>
<dbReference type="Pfam" id="PF18319">
    <property type="entry name" value="Zn_ribbon_PriA"/>
    <property type="match status" value="1"/>
</dbReference>
<evidence type="ECO:0000256" key="2">
    <source>
        <dbReference type="ARBA" id="ARBA00022705"/>
    </source>
</evidence>
<dbReference type="Pfam" id="PF00271">
    <property type="entry name" value="Helicase_C"/>
    <property type="match status" value="1"/>
</dbReference>
<keyword evidence="1 11" id="KW-0639">Primosome</keyword>
<dbReference type="SMART" id="SM00487">
    <property type="entry name" value="DEXDc"/>
    <property type="match status" value="1"/>
</dbReference>
<dbReference type="EC" id="5.6.2.4" evidence="11"/>
<evidence type="ECO:0000256" key="3">
    <source>
        <dbReference type="ARBA" id="ARBA00022723"/>
    </source>
</evidence>
<feature type="binding site" evidence="11">
    <location>
        <position position="495"/>
    </location>
    <ligand>
        <name>Zn(2+)</name>
        <dbReference type="ChEBI" id="CHEBI:29105"/>
        <label>1</label>
    </ligand>
</feature>
<dbReference type="Pfam" id="PF17764">
    <property type="entry name" value="PriA_3primeBD"/>
    <property type="match status" value="1"/>
</dbReference>
<dbReference type="PROSITE" id="PS51192">
    <property type="entry name" value="HELICASE_ATP_BIND_1"/>
    <property type="match status" value="1"/>
</dbReference>
<dbReference type="SMART" id="SM00490">
    <property type="entry name" value="HELICc"/>
    <property type="match status" value="1"/>
</dbReference>
<keyword evidence="6 11" id="KW-0347">Helicase</keyword>
<dbReference type="InterPro" id="IPR014001">
    <property type="entry name" value="Helicase_ATP-bd"/>
</dbReference>
<gene>
    <name evidence="11 13" type="primary">priA</name>
    <name evidence="13" type="ORF">LZC94_40675</name>
</gene>
<keyword evidence="14" id="KW-1185">Reference proteome</keyword>
<dbReference type="CDD" id="cd18804">
    <property type="entry name" value="SF2_C_priA"/>
    <property type="match status" value="1"/>
</dbReference>
<keyword evidence="9 11" id="KW-0238">DNA-binding</keyword>
<dbReference type="EMBL" id="CP089984">
    <property type="protein sequence ID" value="WXB14134.1"/>
    <property type="molecule type" value="Genomic_DNA"/>
</dbReference>
<comment type="cofactor">
    <cofactor evidence="11">
        <name>Zn(2+)</name>
        <dbReference type="ChEBI" id="CHEBI:29105"/>
    </cofactor>
    <text evidence="11">Binds 2 zinc ions per subunit.</text>
</comment>
<dbReference type="PANTHER" id="PTHR30580:SF0">
    <property type="entry name" value="PRIMOSOMAL PROTEIN N"/>
    <property type="match status" value="1"/>
</dbReference>
<comment type="catalytic activity">
    <reaction evidence="11">
        <text>Couples ATP hydrolysis with the unwinding of duplex DNA by translocating in the 3'-5' direction.</text>
        <dbReference type="EC" id="5.6.2.4"/>
    </reaction>
</comment>
<comment type="similarity">
    <text evidence="11">Belongs to the helicase family. PriA subfamily.</text>
</comment>
<dbReference type="InterPro" id="IPR027417">
    <property type="entry name" value="P-loop_NTPase"/>
</dbReference>
<evidence type="ECO:0000256" key="7">
    <source>
        <dbReference type="ARBA" id="ARBA00022833"/>
    </source>
</evidence>
<dbReference type="InterPro" id="IPR041236">
    <property type="entry name" value="PriA_C"/>
</dbReference>
<dbReference type="Pfam" id="PF18074">
    <property type="entry name" value="PriA_C"/>
    <property type="match status" value="1"/>
</dbReference>
<keyword evidence="3 11" id="KW-0479">Metal-binding</keyword>
<comment type="function">
    <text evidence="11">Initiates the restart of stalled replication forks, which reloads the replicative helicase on sites other than the origin of replication. Recognizes and binds to abandoned replication forks and remodels them to uncover a helicase loading site. Promotes assembly of the primosome at these replication forks.</text>
</comment>
<dbReference type="SUPFAM" id="SSF52540">
    <property type="entry name" value="P-loop containing nucleoside triphosphate hydrolases"/>
    <property type="match status" value="2"/>
</dbReference>
<comment type="catalytic activity">
    <reaction evidence="11">
        <text>ATP + H2O = ADP + phosphate + H(+)</text>
        <dbReference type="Rhea" id="RHEA:13065"/>
        <dbReference type="ChEBI" id="CHEBI:15377"/>
        <dbReference type="ChEBI" id="CHEBI:15378"/>
        <dbReference type="ChEBI" id="CHEBI:30616"/>
        <dbReference type="ChEBI" id="CHEBI:43474"/>
        <dbReference type="ChEBI" id="CHEBI:456216"/>
        <dbReference type="EC" id="5.6.2.4"/>
    </reaction>
</comment>
<feature type="binding site" evidence="11">
    <location>
        <position position="457"/>
    </location>
    <ligand>
        <name>Zn(2+)</name>
        <dbReference type="ChEBI" id="CHEBI:29105"/>
        <label>1</label>
    </ligand>
</feature>
<dbReference type="InterPro" id="IPR011545">
    <property type="entry name" value="DEAD/DEAH_box_helicase_dom"/>
</dbReference>
<feature type="binding site" evidence="11">
    <location>
        <position position="463"/>
    </location>
    <ligand>
        <name>Zn(2+)</name>
        <dbReference type="ChEBI" id="CHEBI:29105"/>
        <label>2</label>
    </ligand>
</feature>
<evidence type="ECO:0000256" key="1">
    <source>
        <dbReference type="ARBA" id="ARBA00022515"/>
    </source>
</evidence>
<proteinExistence type="inferred from homology"/>
<evidence type="ECO:0000313" key="14">
    <source>
        <dbReference type="Proteomes" id="UP001370348"/>
    </source>
</evidence>
<name>A0ABZ2LTA2_9BACT</name>
<dbReference type="InterPro" id="IPR042115">
    <property type="entry name" value="PriA_3primeBD_sf"/>
</dbReference>
<dbReference type="InterPro" id="IPR001650">
    <property type="entry name" value="Helicase_C-like"/>
</dbReference>
<reference evidence="13 14" key="1">
    <citation type="submission" date="2021-12" db="EMBL/GenBank/DDBJ databases">
        <title>Discovery of the Pendulisporaceae a myxobacterial family with distinct sporulation behavior and unique specialized metabolism.</title>
        <authorList>
            <person name="Garcia R."/>
            <person name="Popoff A."/>
            <person name="Bader C.D."/>
            <person name="Loehr J."/>
            <person name="Walesch S."/>
            <person name="Walt C."/>
            <person name="Boldt J."/>
            <person name="Bunk B."/>
            <person name="Haeckl F.J.F.P.J."/>
            <person name="Gunesch A.P."/>
            <person name="Birkelbach J."/>
            <person name="Nuebel U."/>
            <person name="Pietschmann T."/>
            <person name="Bach T."/>
            <person name="Mueller R."/>
        </authorList>
    </citation>
    <scope>NUCLEOTIDE SEQUENCE [LARGE SCALE GENOMIC DNA]</scope>
    <source>
        <strain evidence="13 14">MSr11954</strain>
    </source>
</reference>
<feature type="binding site" evidence="11">
    <location>
        <position position="454"/>
    </location>
    <ligand>
        <name>Zn(2+)</name>
        <dbReference type="ChEBI" id="CHEBI:29105"/>
        <label>1</label>
    </ligand>
</feature>
<evidence type="ECO:0000256" key="4">
    <source>
        <dbReference type="ARBA" id="ARBA00022741"/>
    </source>
</evidence>
<dbReference type="InterPro" id="IPR005259">
    <property type="entry name" value="PriA"/>
</dbReference>
<keyword evidence="2 11" id="KW-0235">DNA replication</keyword>
<accession>A0ABZ2LTA2</accession>
<sequence>MLLAHVALPVPMPHPYSYAIPARLAARVALGSRVLCSLGSRRLVGVVVAKGEGDPPPKVKPLLDLLDDEPSLSPALPEELLAFLRDLSAYYLAPIGEVMRLALPPIERAVARALEDSLFETKKGISARKVQTVIATDSVEAKALGGQAAAILAHVRAIGETPLTRLEERWKSARAAVKKLASLGLVTTSTREVAADSFFASPAPRDVPPELTAPQAAATEAIAASLAAKAATTFSLHGVTGSGKTEVYLRAIVAARAQRRGSIVLVPEIALTPQLVARFRARFGDDVAVLHSGLLPRERLAMWKRLRAGELDVAIGARSALFAPVRDLGLIVVDEEHDPSFKQEEGIRYHARDMAILRAHRASAVCILGSATPSLETEHLCRTGKAKKLVLPDRARAQAMPAVEIVDLRRMGPGPTGDKRISLPLHRALEATLAARAQAILFLNRRGFSPAVRCEACGELCACPSCSVALTFHKRHGERLRCHYCDYETPFPERCAKCQSPSLALEGLGTEKLEETLSAAFPEARVARLDRDVATGRTVDTVLGRMRAREIDILVGTQMVTKGHDLPHVTLVGVINADAALSLPDFRAAERAFHLLVQVAGRAGRGDAPGRVLIQTYTPDHPAIVHALRHDVNAFIERELADRREVGYPPYSRVALVRVDHPEESVARDACTLLAEVARQAAEAAGGEADARVQVLGPAAAPLARLRQRFRFRIMLRSSDRAMLRRTLLAVERARGQVARGVRTAIDIDPVQLL</sequence>
<evidence type="ECO:0000256" key="11">
    <source>
        <dbReference type="HAMAP-Rule" id="MF_00983"/>
    </source>
</evidence>
<feature type="binding site" evidence="11">
    <location>
        <position position="485"/>
    </location>
    <ligand>
        <name>Zn(2+)</name>
        <dbReference type="ChEBI" id="CHEBI:29105"/>
        <label>2</label>
    </ligand>
</feature>
<dbReference type="NCBIfam" id="TIGR00595">
    <property type="entry name" value="priA"/>
    <property type="match status" value="1"/>
</dbReference>
<comment type="subunit">
    <text evidence="11">Component of the replication restart primosome.</text>
</comment>